<evidence type="ECO:0000313" key="2">
    <source>
        <dbReference type="EMBL" id="GGB84801.1"/>
    </source>
</evidence>
<comment type="caution">
    <text evidence="2">The sequence shown here is derived from an EMBL/GenBank/DDBJ whole genome shotgun (WGS) entry which is preliminary data.</text>
</comment>
<reference evidence="3" key="1">
    <citation type="journal article" date="2019" name="Int. J. Syst. Evol. Microbiol.">
        <title>The Global Catalogue of Microorganisms (GCM) 10K type strain sequencing project: providing services to taxonomists for standard genome sequencing and annotation.</title>
        <authorList>
            <consortium name="The Broad Institute Genomics Platform"/>
            <consortium name="The Broad Institute Genome Sequencing Center for Infectious Disease"/>
            <person name="Wu L."/>
            <person name="Ma J."/>
        </authorList>
    </citation>
    <scope>NUCLEOTIDE SEQUENCE [LARGE SCALE GENOMIC DNA]</scope>
    <source>
        <strain evidence="3">CGMCC 1.15341</strain>
    </source>
</reference>
<evidence type="ECO:0008006" key="4">
    <source>
        <dbReference type="Google" id="ProtNLM"/>
    </source>
</evidence>
<gene>
    <name evidence="2" type="ORF">GCM10011352_08320</name>
</gene>
<keyword evidence="3" id="KW-1185">Reference proteome</keyword>
<dbReference type="RefSeq" id="WP_188745811.1">
    <property type="nucleotide sequence ID" value="NZ_BMIJ01000001.1"/>
</dbReference>
<name>A0ABQ1K460_9GAMM</name>
<organism evidence="2 3">
    <name type="scientific">Marinobacterium zhoushanense</name>
    <dbReference type="NCBI Taxonomy" id="1679163"/>
    <lineage>
        <taxon>Bacteria</taxon>
        <taxon>Pseudomonadati</taxon>
        <taxon>Pseudomonadota</taxon>
        <taxon>Gammaproteobacteria</taxon>
        <taxon>Oceanospirillales</taxon>
        <taxon>Oceanospirillaceae</taxon>
        <taxon>Marinobacterium</taxon>
    </lineage>
</organism>
<proteinExistence type="predicted"/>
<dbReference type="Proteomes" id="UP000629025">
    <property type="component" value="Unassembled WGS sequence"/>
</dbReference>
<feature type="chain" id="PRO_5045039573" description="Outer membrane beta-barrel porin/alpha-amylase" evidence="1">
    <location>
        <begin position="25"/>
        <end position="306"/>
    </location>
</feature>
<dbReference type="EMBL" id="BMIJ01000001">
    <property type="protein sequence ID" value="GGB84801.1"/>
    <property type="molecule type" value="Genomic_DNA"/>
</dbReference>
<sequence length="306" mass="33666">MHPRKITRAVGGAILILSAASVQATENGAPTTSFGLYDFGAGFMPPATPNGAFGTRVAFYSANKLKDGSGGDTPVDFSLDVLSMSLAHVRMTDYELWGAKYGWSAVLPFFRMDASLNVPTPFGTFSDSAELFRQADMTVTPLILQWNPSRNLGVNAQFQIQAPTGDYDRDRLVSPGLNHWTFSPILNASYISDTGFELSSSFQLDFNTRNDDTDYRSGTEYRHEFAVGQHVKDWTLGLGGYYYRQISDDKGPGLSNGNRAQVFAAGPALSFFRPGLPAVWLHAYKEFDAENRTEGYQLALRIAQSF</sequence>
<dbReference type="InterPro" id="IPR025737">
    <property type="entry name" value="FApF"/>
</dbReference>
<protein>
    <recommendedName>
        <fullName evidence="4">Outer membrane beta-barrel porin/alpha-amylase</fullName>
    </recommendedName>
</protein>
<keyword evidence="1" id="KW-0732">Signal</keyword>
<dbReference type="Pfam" id="PF13557">
    <property type="entry name" value="Phenol_MetA_deg"/>
    <property type="match status" value="1"/>
</dbReference>
<accession>A0ABQ1K460</accession>
<evidence type="ECO:0000256" key="1">
    <source>
        <dbReference type="SAM" id="SignalP"/>
    </source>
</evidence>
<feature type="signal peptide" evidence="1">
    <location>
        <begin position="1"/>
        <end position="24"/>
    </location>
</feature>
<evidence type="ECO:0000313" key="3">
    <source>
        <dbReference type="Proteomes" id="UP000629025"/>
    </source>
</evidence>